<gene>
    <name evidence="1" type="ORF">BCR38DRAFT_450559</name>
</gene>
<comment type="caution">
    <text evidence="1">The sequence shown here is derived from an EMBL/GenBank/DDBJ whole genome shotgun (WGS) entry which is preliminary data.</text>
</comment>
<dbReference type="Gene3D" id="3.40.50.720">
    <property type="entry name" value="NAD(P)-binding Rossmann-like Domain"/>
    <property type="match status" value="1"/>
</dbReference>
<dbReference type="Proteomes" id="UP000193689">
    <property type="component" value="Unassembled WGS sequence"/>
</dbReference>
<evidence type="ECO:0000313" key="1">
    <source>
        <dbReference type="EMBL" id="ORY57006.1"/>
    </source>
</evidence>
<organism evidence="1 2">
    <name type="scientific">Pseudomassariella vexata</name>
    <dbReference type="NCBI Taxonomy" id="1141098"/>
    <lineage>
        <taxon>Eukaryota</taxon>
        <taxon>Fungi</taxon>
        <taxon>Dikarya</taxon>
        <taxon>Ascomycota</taxon>
        <taxon>Pezizomycotina</taxon>
        <taxon>Sordariomycetes</taxon>
        <taxon>Xylariomycetidae</taxon>
        <taxon>Amphisphaeriales</taxon>
        <taxon>Pseudomassariaceae</taxon>
        <taxon>Pseudomassariella</taxon>
    </lineage>
</organism>
<dbReference type="PANTHER" id="PTHR14097:SF8">
    <property type="entry name" value="NAD(P)-BINDING DOMAIN-CONTAINING PROTEIN"/>
    <property type="match status" value="1"/>
</dbReference>
<dbReference type="GeneID" id="63777601"/>
<dbReference type="OrthoDB" id="3535423at2759"/>
<evidence type="ECO:0008006" key="3">
    <source>
        <dbReference type="Google" id="ProtNLM"/>
    </source>
</evidence>
<reference evidence="1 2" key="1">
    <citation type="submission" date="2016-07" db="EMBL/GenBank/DDBJ databases">
        <title>Pervasive Adenine N6-methylation of Active Genes in Fungi.</title>
        <authorList>
            <consortium name="DOE Joint Genome Institute"/>
            <person name="Mondo S.J."/>
            <person name="Dannebaum R.O."/>
            <person name="Kuo R.C."/>
            <person name="Labutti K."/>
            <person name="Haridas S."/>
            <person name="Kuo A."/>
            <person name="Salamov A."/>
            <person name="Ahrendt S.R."/>
            <person name="Lipzen A."/>
            <person name="Sullivan W."/>
            <person name="Andreopoulos W.B."/>
            <person name="Clum A."/>
            <person name="Lindquist E."/>
            <person name="Daum C."/>
            <person name="Ramamoorthy G.K."/>
            <person name="Gryganskyi A."/>
            <person name="Culley D."/>
            <person name="Magnuson J.K."/>
            <person name="James T.Y."/>
            <person name="O'Malley M.A."/>
            <person name="Stajich J.E."/>
            <person name="Spatafora J.W."/>
            <person name="Visel A."/>
            <person name="Grigoriev I.V."/>
        </authorList>
    </citation>
    <scope>NUCLEOTIDE SEQUENCE [LARGE SCALE GENOMIC DNA]</scope>
    <source>
        <strain evidence="1 2">CBS 129021</strain>
    </source>
</reference>
<dbReference type="InterPro" id="IPR036291">
    <property type="entry name" value="NAD(P)-bd_dom_sf"/>
</dbReference>
<dbReference type="PANTHER" id="PTHR14097">
    <property type="entry name" value="OXIDOREDUCTASE HTATIP2"/>
    <property type="match status" value="1"/>
</dbReference>
<name>A0A1Y2DD15_9PEZI</name>
<dbReference type="InParanoid" id="A0A1Y2DD15"/>
<proteinExistence type="predicted"/>
<protein>
    <recommendedName>
        <fullName evidence="3">NAD(P)-binding domain-containing protein</fullName>
    </recommendedName>
</protein>
<sequence length="240" mass="26418">MKLIIAGASGFVGSNVVRQSLQLPKITTVVALARRPIEIPETHGLGADPAKLKSIVIEDYEKVPDEAMKELENADACIWTVGLTPSKANELNFKEVRRLCYDSTLAWLQAISKARSSSPTQEMKPLRFIYVSGSKAERDQTKRPFYLGQYSLLRGEVETAILQFAQQHKEHVEACIVKPGLIISPGDTLRQALGFVLKWTTLGAVDISDFSAAMLSQATDGIEKDTLQNDDLARIGKGKF</sequence>
<dbReference type="AlphaFoldDB" id="A0A1Y2DD15"/>
<accession>A0A1Y2DD15</accession>
<dbReference type="SUPFAM" id="SSF51735">
    <property type="entry name" value="NAD(P)-binding Rossmann-fold domains"/>
    <property type="match status" value="1"/>
</dbReference>
<evidence type="ECO:0000313" key="2">
    <source>
        <dbReference type="Proteomes" id="UP000193689"/>
    </source>
</evidence>
<dbReference type="STRING" id="1141098.A0A1Y2DD15"/>
<dbReference type="RefSeq" id="XP_040710473.1">
    <property type="nucleotide sequence ID" value="XM_040861389.1"/>
</dbReference>
<keyword evidence="2" id="KW-1185">Reference proteome</keyword>
<dbReference type="EMBL" id="MCFJ01000021">
    <property type="protein sequence ID" value="ORY57006.1"/>
    <property type="molecule type" value="Genomic_DNA"/>
</dbReference>